<feature type="domain" description="RRM" evidence="4">
    <location>
        <begin position="238"/>
        <end position="313"/>
    </location>
</feature>
<dbReference type="PANTHER" id="PTHR23189">
    <property type="entry name" value="RNA RECOGNITION MOTIF-CONTAINING"/>
    <property type="match status" value="1"/>
</dbReference>
<evidence type="ECO:0000256" key="2">
    <source>
        <dbReference type="PROSITE-ProRule" id="PRU00176"/>
    </source>
</evidence>
<accession>A0A0W4ZFK6</accession>
<feature type="compositionally biased region" description="Basic and acidic residues" evidence="3">
    <location>
        <begin position="1"/>
        <end position="10"/>
    </location>
</feature>
<feature type="region of interest" description="Disordered" evidence="3">
    <location>
        <begin position="1"/>
        <end position="54"/>
    </location>
</feature>
<feature type="compositionally biased region" description="Polar residues" evidence="3">
    <location>
        <begin position="165"/>
        <end position="176"/>
    </location>
</feature>
<dbReference type="CDD" id="cd12532">
    <property type="entry name" value="RRM3_MEI2_fungi"/>
    <property type="match status" value="1"/>
</dbReference>
<dbReference type="Proteomes" id="UP000053447">
    <property type="component" value="Unassembled WGS sequence"/>
</dbReference>
<dbReference type="GO" id="GO:0051728">
    <property type="term" value="P:cell cycle switching, mitotic to meiotic cell cycle"/>
    <property type="evidence" value="ECO:0007669"/>
    <property type="project" value="EnsemblFungi"/>
</dbReference>
<keyword evidence="1 2" id="KW-0694">RNA-binding</keyword>
<dbReference type="Pfam" id="PF00076">
    <property type="entry name" value="RRM_1"/>
    <property type="match status" value="1"/>
</dbReference>
<dbReference type="GO" id="GO:0140538">
    <property type="term" value="P:negative regulation of conjugation with zygote"/>
    <property type="evidence" value="ECO:0007669"/>
    <property type="project" value="EnsemblFungi"/>
</dbReference>
<comment type="caution">
    <text evidence="5">The sequence shown here is derived from an EMBL/GenBank/DDBJ whole genome shotgun (WGS) entry which is preliminary data.</text>
</comment>
<dbReference type="STRING" id="1408657.A0A0W4ZFK6"/>
<evidence type="ECO:0000256" key="1">
    <source>
        <dbReference type="ARBA" id="ARBA00022884"/>
    </source>
</evidence>
<gene>
    <name evidence="5" type="ORF">T551_03162</name>
</gene>
<dbReference type="EMBL" id="LFWA01000015">
    <property type="protein sequence ID" value="KTW27168.1"/>
    <property type="molecule type" value="Genomic_DNA"/>
</dbReference>
<dbReference type="Gene3D" id="3.30.70.330">
    <property type="match status" value="2"/>
</dbReference>
<feature type="compositionally biased region" description="Basic and acidic residues" evidence="3">
    <location>
        <begin position="39"/>
        <end position="49"/>
    </location>
</feature>
<dbReference type="RefSeq" id="XP_018228324.1">
    <property type="nucleotide sequence ID" value="XM_018375425.1"/>
</dbReference>
<dbReference type="GO" id="GO:0034064">
    <property type="term" value="C:Tor2-Mei2-Ste11 complex"/>
    <property type="evidence" value="ECO:0007669"/>
    <property type="project" value="EnsemblFungi"/>
</dbReference>
<dbReference type="OrthoDB" id="417481at2759"/>
<dbReference type="GO" id="GO:0033620">
    <property type="term" value="C:Mei2 nuclear dot complex"/>
    <property type="evidence" value="ECO:0007669"/>
    <property type="project" value="EnsemblFungi"/>
</dbReference>
<organism evidence="5 6">
    <name type="scientific">Pneumocystis jirovecii (strain RU7)</name>
    <name type="common">Human pneumocystis pneumonia agent</name>
    <dbReference type="NCBI Taxonomy" id="1408657"/>
    <lineage>
        <taxon>Eukaryota</taxon>
        <taxon>Fungi</taxon>
        <taxon>Dikarya</taxon>
        <taxon>Ascomycota</taxon>
        <taxon>Taphrinomycotina</taxon>
        <taxon>Pneumocystomycetes</taxon>
        <taxon>Pneumocystaceae</taxon>
        <taxon>Pneumocystis</taxon>
    </lineage>
</organism>
<dbReference type="GO" id="GO:0000228">
    <property type="term" value="C:nuclear chromosome"/>
    <property type="evidence" value="ECO:0007669"/>
    <property type="project" value="EnsemblFungi"/>
</dbReference>
<keyword evidence="6" id="KW-1185">Reference proteome</keyword>
<dbReference type="GO" id="GO:0106222">
    <property type="term" value="F:lncRNA binding"/>
    <property type="evidence" value="ECO:0007669"/>
    <property type="project" value="EnsemblFungi"/>
</dbReference>
<evidence type="ECO:0000259" key="4">
    <source>
        <dbReference type="PROSITE" id="PS50102"/>
    </source>
</evidence>
<dbReference type="SMART" id="SM00360">
    <property type="entry name" value="RRM"/>
    <property type="match status" value="2"/>
</dbReference>
<dbReference type="AlphaFoldDB" id="A0A0W4ZFK6"/>
<evidence type="ECO:0000313" key="5">
    <source>
        <dbReference type="EMBL" id="KTW27168.1"/>
    </source>
</evidence>
<name>A0A0W4ZFK6_PNEJ7</name>
<proteinExistence type="predicted"/>
<dbReference type="GO" id="GO:0008266">
    <property type="term" value="F:poly(U) RNA binding"/>
    <property type="evidence" value="ECO:0007669"/>
    <property type="project" value="EnsemblFungi"/>
</dbReference>
<dbReference type="InterPro" id="IPR007201">
    <property type="entry name" value="Mei2-like_Rrm_C"/>
</dbReference>
<sequence>MYASEERTIETVEEPVSPGQGLGEEFHGDGYEESNTSIDETKFSARELDSSPLRSSVTQYSDAFSHKGQDLEELGAIPSTLFDSPTSKDEAVTGEDHPVLKRTHSGRLSANSLSTKSPKIWQDSSPAALQPFYTTINCTGARPTYVKPTIDKDVLRNAKTLTEHVSQSTGFPTTTQHCHESNSNDFEKSQEADKPVKLFEYPFTEPLGSYAKHKTIQENIANCLPNSYSEKYVSIPSRYLQVTNLPKTIETWVLKEIFEKFGDIQGILAKNLRKDGSVIVGFYDIRDCIRIQKQLRHYRFFNGRYLEAQFCSKTTLVSIFKESSMLPFLSENEGEILISFQGPNDISKTALFNLLSSYGDIRTIKSLLATVKKAIICEYFDIRDAVLAMEELNGRVVQDNKLHVTFYESGFISWKVVSDELQHLQNENTILDQFKSLDISERRLNNITDEYLVNHHGSTNTTSHSKLSPPLGFFPNKKNSTGSVIDRSNSVPSYYSLHDEKSSYTVQTPNPPEKMDYYKCDVKKPVSIQTNNGSYIYLKDQFSNTDSYVDCSTIKKSFDETKIKSYNPAFIPGSAPTQRHIYSANMKRSITHDGVWIDHPTSVTEHLPLNLKYSFDVLKTINNTVPGANLVTEKNKVDYDRITRGLDMRTTIMIKNIPNKFTQQMLQEYIDATNSKTYDFLYLRIDFRNRCNVGYAFVNFIDPISIVTFGQARVGTKWNRFHSDKICDISYANIQGKECLIEKFRNSCVMDEDPSYRPKIFVSHGPATGEEQEFPAPNNPRRKLRSIVSAQQFGLFPPVGSRTPWSIREEHTFI</sequence>
<protein>
    <recommendedName>
        <fullName evidence="4">RRM domain-containing protein</fullName>
    </recommendedName>
</protein>
<reference evidence="6" key="1">
    <citation type="journal article" date="2016" name="Nat. Commun.">
        <title>Genome analysis of three Pneumocystis species reveals adaptation mechanisms to life exclusively in mammalian hosts.</title>
        <authorList>
            <person name="Ma L."/>
            <person name="Chen Z."/>
            <person name="Huang D.W."/>
            <person name="Kutty G."/>
            <person name="Ishihara M."/>
            <person name="Wang H."/>
            <person name="Abouelleil A."/>
            <person name="Bishop L."/>
            <person name="Davey E."/>
            <person name="Deng R."/>
            <person name="Deng X."/>
            <person name="Fan L."/>
            <person name="Fantoni G."/>
            <person name="Fitzgerald M."/>
            <person name="Gogineni E."/>
            <person name="Goldberg J.M."/>
            <person name="Handley G."/>
            <person name="Hu X."/>
            <person name="Huber C."/>
            <person name="Jiao X."/>
            <person name="Jones K."/>
            <person name="Levin J.Z."/>
            <person name="Liu Y."/>
            <person name="Macdonald P."/>
            <person name="Melnikov A."/>
            <person name="Raley C."/>
            <person name="Sassi M."/>
            <person name="Sherman B.T."/>
            <person name="Song X."/>
            <person name="Sykes S."/>
            <person name="Tran B."/>
            <person name="Walsh L."/>
            <person name="Xia Y."/>
            <person name="Yang J."/>
            <person name="Young S."/>
            <person name="Zeng Q."/>
            <person name="Zheng X."/>
            <person name="Stephens R."/>
            <person name="Nusbaum C."/>
            <person name="Birren B.W."/>
            <person name="Azadi P."/>
            <person name="Lempicki R.A."/>
            <person name="Cuomo C.A."/>
            <person name="Kovacs J.A."/>
        </authorList>
    </citation>
    <scope>NUCLEOTIDE SEQUENCE [LARGE SCALE GENOMIC DNA]</scope>
    <source>
        <strain evidence="6">RU7</strain>
    </source>
</reference>
<dbReference type="SUPFAM" id="SSF54928">
    <property type="entry name" value="RNA-binding domain, RBD"/>
    <property type="match status" value="2"/>
</dbReference>
<dbReference type="eggNOG" id="KOG4660">
    <property type="taxonomic scope" value="Eukaryota"/>
</dbReference>
<dbReference type="GeneID" id="28941680"/>
<evidence type="ECO:0000256" key="3">
    <source>
        <dbReference type="SAM" id="MobiDB-lite"/>
    </source>
</evidence>
<evidence type="ECO:0000313" key="6">
    <source>
        <dbReference type="Proteomes" id="UP000053447"/>
    </source>
</evidence>
<feature type="compositionally biased region" description="Basic and acidic residues" evidence="3">
    <location>
        <begin position="177"/>
        <end position="190"/>
    </location>
</feature>
<dbReference type="GO" id="GO:1905191">
    <property type="term" value="P:positive regulation of metaphase/anaphase transition of meiosis II"/>
    <property type="evidence" value="ECO:0007669"/>
    <property type="project" value="EnsemblFungi"/>
</dbReference>
<dbReference type="VEuPathDB" id="FungiDB:T551_03162"/>
<dbReference type="InterPro" id="IPR012677">
    <property type="entry name" value="Nucleotide-bd_a/b_plait_sf"/>
</dbReference>
<dbReference type="Pfam" id="PF04059">
    <property type="entry name" value="RRM_2"/>
    <property type="match status" value="1"/>
</dbReference>
<dbReference type="InterPro" id="IPR034862">
    <property type="entry name" value="Fungal_Mei2-like_RRM3"/>
</dbReference>
<dbReference type="GO" id="GO:0005737">
    <property type="term" value="C:cytoplasm"/>
    <property type="evidence" value="ECO:0007669"/>
    <property type="project" value="EnsemblFungi"/>
</dbReference>
<dbReference type="InterPro" id="IPR035979">
    <property type="entry name" value="RBD_domain_sf"/>
</dbReference>
<feature type="region of interest" description="Disordered" evidence="3">
    <location>
        <begin position="165"/>
        <end position="190"/>
    </location>
</feature>
<dbReference type="Pfam" id="PF13893">
    <property type="entry name" value="RRM_5"/>
    <property type="match status" value="1"/>
</dbReference>
<dbReference type="InterPro" id="IPR000504">
    <property type="entry name" value="RRM_dom"/>
</dbReference>
<dbReference type="PROSITE" id="PS50102">
    <property type="entry name" value="RRM"/>
    <property type="match status" value="1"/>
</dbReference>